<dbReference type="InterPro" id="IPR046521">
    <property type="entry name" value="DUF6698"/>
</dbReference>
<sequence length="207" mass="23342">ITTGMSNQRSTDLGSIKHAGLMYMLHAGEAFDPPIGKGEDKTTRGFNHPQIACLLCPRKKLDSFDEDPDIIIAALQEGLIKTSAWNWPTVFYAEGIYNPENKLKGLFCSLPAFRFYTHLFIGPSAAATDTVISHSSKLSKNRGWGLTEVTPYIIAYVHVVMYFTLSTAPRWCTVIGQMDLSELLWLIIEMFNNKDDWTCETLAWWNV</sequence>
<evidence type="ECO:0000313" key="1">
    <source>
        <dbReference type="EMBL" id="KIK22951.1"/>
    </source>
</evidence>
<dbReference type="Pfam" id="PF20414">
    <property type="entry name" value="DUF6698"/>
    <property type="match status" value="1"/>
</dbReference>
<protein>
    <submittedName>
        <fullName evidence="1">Uncharacterized protein</fullName>
    </submittedName>
</protein>
<dbReference type="HOGENOM" id="CLU_035918_2_3_1"/>
<reference evidence="2" key="2">
    <citation type="submission" date="2015-01" db="EMBL/GenBank/DDBJ databases">
        <title>Evolutionary Origins and Diversification of the Mycorrhizal Mutualists.</title>
        <authorList>
            <consortium name="DOE Joint Genome Institute"/>
            <consortium name="Mycorrhizal Genomics Consortium"/>
            <person name="Kohler A."/>
            <person name="Kuo A."/>
            <person name="Nagy L.G."/>
            <person name="Floudas D."/>
            <person name="Copeland A."/>
            <person name="Barry K.W."/>
            <person name="Cichocki N."/>
            <person name="Veneault-Fourrey C."/>
            <person name="LaButti K."/>
            <person name="Lindquist E.A."/>
            <person name="Lipzen A."/>
            <person name="Lundell T."/>
            <person name="Morin E."/>
            <person name="Murat C."/>
            <person name="Riley R."/>
            <person name="Ohm R."/>
            <person name="Sun H."/>
            <person name="Tunlid A."/>
            <person name="Henrissat B."/>
            <person name="Grigoriev I.V."/>
            <person name="Hibbett D.S."/>
            <person name="Martin F."/>
        </authorList>
    </citation>
    <scope>NUCLEOTIDE SEQUENCE [LARGE SCALE GENOMIC DNA]</scope>
    <source>
        <strain evidence="2">441</strain>
    </source>
</reference>
<organism evidence="1 2">
    <name type="scientific">Pisolithus microcarpus 441</name>
    <dbReference type="NCBI Taxonomy" id="765257"/>
    <lineage>
        <taxon>Eukaryota</taxon>
        <taxon>Fungi</taxon>
        <taxon>Dikarya</taxon>
        <taxon>Basidiomycota</taxon>
        <taxon>Agaricomycotina</taxon>
        <taxon>Agaricomycetes</taxon>
        <taxon>Agaricomycetidae</taxon>
        <taxon>Boletales</taxon>
        <taxon>Sclerodermatineae</taxon>
        <taxon>Pisolithaceae</taxon>
        <taxon>Pisolithus</taxon>
    </lineage>
</organism>
<keyword evidence="2" id="KW-1185">Reference proteome</keyword>
<gene>
    <name evidence="1" type="ORF">PISMIDRAFT_101410</name>
</gene>
<dbReference type="EMBL" id="KN833732">
    <property type="protein sequence ID" value="KIK22951.1"/>
    <property type="molecule type" value="Genomic_DNA"/>
</dbReference>
<dbReference type="AlphaFoldDB" id="A0A0C9Z1Q4"/>
<dbReference type="OrthoDB" id="3220614at2759"/>
<proteinExistence type="predicted"/>
<evidence type="ECO:0000313" key="2">
    <source>
        <dbReference type="Proteomes" id="UP000054018"/>
    </source>
</evidence>
<dbReference type="STRING" id="765257.A0A0C9Z1Q4"/>
<accession>A0A0C9Z1Q4</accession>
<feature type="non-terminal residue" evidence="1">
    <location>
        <position position="207"/>
    </location>
</feature>
<dbReference type="Proteomes" id="UP000054018">
    <property type="component" value="Unassembled WGS sequence"/>
</dbReference>
<reference evidence="1 2" key="1">
    <citation type="submission" date="2014-04" db="EMBL/GenBank/DDBJ databases">
        <authorList>
            <consortium name="DOE Joint Genome Institute"/>
            <person name="Kuo A."/>
            <person name="Kohler A."/>
            <person name="Costa M.D."/>
            <person name="Nagy L.G."/>
            <person name="Floudas D."/>
            <person name="Copeland A."/>
            <person name="Barry K.W."/>
            <person name="Cichocki N."/>
            <person name="Veneault-Fourrey C."/>
            <person name="LaButti K."/>
            <person name="Lindquist E.A."/>
            <person name="Lipzen A."/>
            <person name="Lundell T."/>
            <person name="Morin E."/>
            <person name="Murat C."/>
            <person name="Sun H."/>
            <person name="Tunlid A."/>
            <person name="Henrissat B."/>
            <person name="Grigoriev I.V."/>
            <person name="Hibbett D.S."/>
            <person name="Martin F."/>
            <person name="Nordberg H.P."/>
            <person name="Cantor M.N."/>
            <person name="Hua S.X."/>
        </authorList>
    </citation>
    <scope>NUCLEOTIDE SEQUENCE [LARGE SCALE GENOMIC DNA]</scope>
    <source>
        <strain evidence="1 2">441</strain>
    </source>
</reference>
<name>A0A0C9Z1Q4_9AGAM</name>